<dbReference type="FunFam" id="3.20.20.70:FF:000031">
    <property type="entry name" value="Glutamate synthase 1 [NADH]"/>
    <property type="match status" value="1"/>
</dbReference>
<evidence type="ECO:0000256" key="9">
    <source>
        <dbReference type="ARBA" id="ARBA00022827"/>
    </source>
</evidence>
<keyword evidence="14" id="KW-0314">Glutamate biosynthesis</keyword>
<dbReference type="NCBIfam" id="NF008730">
    <property type="entry name" value="PRK11750.1"/>
    <property type="match status" value="1"/>
</dbReference>
<evidence type="ECO:0000256" key="15">
    <source>
        <dbReference type="ARBA" id="ARBA00023291"/>
    </source>
</evidence>
<keyword evidence="6" id="KW-0285">Flavoprotein</keyword>
<evidence type="ECO:0000256" key="4">
    <source>
        <dbReference type="ARBA" id="ARBA00009716"/>
    </source>
</evidence>
<evidence type="ECO:0000256" key="8">
    <source>
        <dbReference type="ARBA" id="ARBA00022723"/>
    </source>
</evidence>
<dbReference type="GO" id="GO:0015930">
    <property type="term" value="F:glutamate synthase activity"/>
    <property type="evidence" value="ECO:0007669"/>
    <property type="project" value="InterPro"/>
</dbReference>
<dbReference type="InterPro" id="IPR013785">
    <property type="entry name" value="Aldolase_TIM"/>
</dbReference>
<comment type="cofactor">
    <cofactor evidence="1">
        <name>FMN</name>
        <dbReference type="ChEBI" id="CHEBI:58210"/>
    </cofactor>
</comment>
<keyword evidence="10" id="KW-0315">Glutamine amidotransferase</keyword>
<evidence type="ECO:0000256" key="17">
    <source>
        <dbReference type="SAM" id="MobiDB-lite"/>
    </source>
</evidence>
<dbReference type="GO" id="GO:0019676">
    <property type="term" value="P:ammonia assimilation cycle"/>
    <property type="evidence" value="ECO:0007669"/>
    <property type="project" value="TreeGrafter"/>
</dbReference>
<name>A0A202E8W4_9EURY</name>
<keyword evidence="5" id="KW-0028">Amino-acid biosynthesis</keyword>
<keyword evidence="9" id="KW-0274">FAD</keyword>
<sequence length="1521" mass="165537">MSQPHGASSTERSPGLADPEDERSNCGVGVVMDLDGGSGHSVVADGLDLLKNLEHRGTTGAEKNTGDGAGIMLQTPHAFFADVLETSLPDTYAVGSLFLPQDETARTELVDLAESTLETYDLEVLEWRDVPTENEDLGATAVDSEPDVRQLVVAPADGDDLSEDDFDRRLYVARRALENAVEGADIDNKERFYVVSLDSKTLVYKGLLKGEQVPSYYPDLTDERVESNFVMVHERFSTNTLGAWHLAHPYRNIIHNGEFNTIQGNINWMRARETDIESEVLSDLEAVKPIIDDPEQSDTASVDNALELLMQDGRDLEHALRMLVPEAWRGNDAMDPDRKDWYDFHASLVEPWDGPALVAATDGERVGAVLDRNGLRPCRYDVTTDNKLIMASEAGALEPDPEDIEERGRLQPGQLFLADPEEGRVIPDDEVFDDLTDDRYGEWVAEEQVSLEDVRTTDSSAPQQSVENLRDQQTAFGYTHDELENMIEPMTTKGKDPVGSMGDDTPLSVLTEFNRPLFSYFRQLFAQVTNPPLDYIREELVTSMESRLGFQRNLLTESPEHARQLVLDSPILTDGELESIRECDANGITAATIDITYEPTSEELGSDLEAALERVREDVVEAIEDGGHDVIVLSDRGVDEDRAAIPSLLATGGIHHHLVRNGLRNHVGLVVESADPRTVHHFATLVGYGAGAVNPYLAYQTIDDITAGPDGAETEVAIDAYVGAVEDGLLKIMAKMGISTVESYQGAQIFEAVGLDSGLVAEYFEGTENRTEGIGLAEIEEDVRERHQQAFVDTEEKPTLDRHGEFEHRSDGIHHQWNPDTVGTLQQAVRANDYERYQEFAELINDQQQNLQTLRGLLEFDSDRESIPVDDVEPIKDIVERFSTAAMSLGSLSPEAHENNSIAMNRIGGKSNSGEGGEPPERFGTEKECNVKQVASGRFGVTSTYLSSADELQIKMAQGSKPGEGGHLPGEKVNEMIAHVRKSTPGVGLISPPPLHDIYSIEDLKQLIFDLKAANEEADINVKLVSEAGIGTVAAGVAKANADVVHISGHSGGTGASPRTSIKSAGLPWELGLAEANQMLCQTGLRDRIRVSADGGMKTGRDVAVAALLGAEEYIFGTASLVTSGCVMARQCHKNTCPVGVATQREDLRKRFPGEPEHVINYMTFIAQELREIMAELGFETIDEMIGHVEVLDQRDDIEHPKARTVDLSAVIADPGGDVRRKIRDQDHELEDQLDRDLIEAAADAIETEEPVTLETEVSNVDRTVGAMLSNRITSRYGEPGLPEDTITVDLEGTAGQSFGAFLASGVSMHLEGSANDYVGKGLSGGKLAIRTPEAAAYDPTENVAIGNVALYGATDGQLYVNGVAGERFAVRNSGAKAVIEGVGDHGCEYMTGGVVAVLGETGTNFAAGMSGGVAYVYDPENELEAKANTGMVSLHDELEDADEAMLRRLVENHVAYTDSDRGQELLANWEQALEAFVKVMPEAYYEAITEQGSDDVREELPGVPESVVEADSTSYAASDD</sequence>
<feature type="compositionally biased region" description="Polar residues" evidence="17">
    <location>
        <begin position="1"/>
        <end position="12"/>
    </location>
</feature>
<evidence type="ECO:0000256" key="10">
    <source>
        <dbReference type="ARBA" id="ARBA00022962"/>
    </source>
</evidence>
<evidence type="ECO:0000313" key="19">
    <source>
        <dbReference type="EMBL" id="OVE84713.1"/>
    </source>
</evidence>
<evidence type="ECO:0000256" key="13">
    <source>
        <dbReference type="ARBA" id="ARBA00023014"/>
    </source>
</evidence>
<dbReference type="Pfam" id="PF04898">
    <property type="entry name" value="Glu_syn_central"/>
    <property type="match status" value="1"/>
</dbReference>
<dbReference type="SUPFAM" id="SSF56235">
    <property type="entry name" value="N-terminal nucleophile aminohydrolases (Ntn hydrolases)"/>
    <property type="match status" value="1"/>
</dbReference>
<dbReference type="InterPro" id="IPR002489">
    <property type="entry name" value="Glu_synth_asu_C"/>
</dbReference>
<dbReference type="InterPro" id="IPR050711">
    <property type="entry name" value="ET-N_metabolism_enzyme"/>
</dbReference>
<keyword evidence="8" id="KW-0479">Metal-binding</keyword>
<dbReference type="Gene3D" id="3.60.20.10">
    <property type="entry name" value="Glutamine Phosphoribosylpyrophosphate, subunit 1, domain 1"/>
    <property type="match status" value="1"/>
</dbReference>
<evidence type="ECO:0000256" key="16">
    <source>
        <dbReference type="ARBA" id="ARBA00029440"/>
    </source>
</evidence>
<dbReference type="InterPro" id="IPR006982">
    <property type="entry name" value="Glu_synth_centr_N"/>
</dbReference>
<dbReference type="GO" id="GO:0051538">
    <property type="term" value="F:3 iron, 4 sulfur cluster binding"/>
    <property type="evidence" value="ECO:0007669"/>
    <property type="project" value="UniProtKB-KW"/>
</dbReference>
<dbReference type="FunFam" id="2.160.20.60:FF:000001">
    <property type="entry name" value="Glutamate synthase, large subunit"/>
    <property type="match status" value="1"/>
</dbReference>
<evidence type="ECO:0000256" key="12">
    <source>
        <dbReference type="ARBA" id="ARBA00023004"/>
    </source>
</evidence>
<keyword evidence="11" id="KW-0560">Oxidoreductase</keyword>
<dbReference type="Pfam" id="PF01645">
    <property type="entry name" value="Glu_synthase"/>
    <property type="match status" value="1"/>
</dbReference>
<dbReference type="Pfam" id="PF01493">
    <property type="entry name" value="GXGXG"/>
    <property type="match status" value="1"/>
</dbReference>
<feature type="compositionally biased region" description="Polar residues" evidence="17">
    <location>
        <begin position="1512"/>
        <end position="1521"/>
    </location>
</feature>
<evidence type="ECO:0000256" key="5">
    <source>
        <dbReference type="ARBA" id="ARBA00022605"/>
    </source>
</evidence>
<evidence type="ECO:0000313" key="20">
    <source>
        <dbReference type="Proteomes" id="UP000196084"/>
    </source>
</evidence>
<comment type="pathway">
    <text evidence="16">Amino-acid biosynthesis.</text>
</comment>
<dbReference type="Pfam" id="PF00310">
    <property type="entry name" value="GATase_2"/>
    <property type="match status" value="1"/>
</dbReference>
<comment type="similarity">
    <text evidence="4">Belongs to the glutamate synthase family.</text>
</comment>
<comment type="cofactor">
    <cofactor evidence="2">
        <name>[3Fe-4S] cluster</name>
        <dbReference type="ChEBI" id="CHEBI:21137"/>
    </cofactor>
</comment>
<dbReference type="Gene3D" id="3.20.20.70">
    <property type="entry name" value="Aldolase class I"/>
    <property type="match status" value="2"/>
</dbReference>
<dbReference type="GO" id="GO:0006537">
    <property type="term" value="P:glutamate biosynthetic process"/>
    <property type="evidence" value="ECO:0007669"/>
    <property type="project" value="UniProtKB-KW"/>
</dbReference>
<comment type="cofactor">
    <cofactor evidence="3">
        <name>FAD</name>
        <dbReference type="ChEBI" id="CHEBI:57692"/>
    </cofactor>
</comment>
<dbReference type="Proteomes" id="UP000196084">
    <property type="component" value="Unassembled WGS sequence"/>
</dbReference>
<dbReference type="InterPro" id="IPR036485">
    <property type="entry name" value="Glu_synth_asu_C_sf"/>
</dbReference>
<dbReference type="InterPro" id="IPR029055">
    <property type="entry name" value="Ntn_hydrolases_N"/>
</dbReference>
<feature type="region of interest" description="Disordered" evidence="17">
    <location>
        <begin position="892"/>
        <end position="925"/>
    </location>
</feature>
<dbReference type="SUPFAM" id="SSF69336">
    <property type="entry name" value="Alpha subunit of glutamate synthase, C-terminal domain"/>
    <property type="match status" value="1"/>
</dbReference>
<evidence type="ECO:0000256" key="7">
    <source>
        <dbReference type="ARBA" id="ARBA00022643"/>
    </source>
</evidence>
<dbReference type="PROSITE" id="PS51278">
    <property type="entry name" value="GATASE_TYPE_2"/>
    <property type="match status" value="1"/>
</dbReference>
<keyword evidence="12" id="KW-0408">Iron</keyword>
<dbReference type="CDD" id="cd02808">
    <property type="entry name" value="GltS_FMN"/>
    <property type="match status" value="1"/>
</dbReference>
<evidence type="ECO:0000256" key="6">
    <source>
        <dbReference type="ARBA" id="ARBA00022630"/>
    </source>
</evidence>
<evidence type="ECO:0000259" key="18">
    <source>
        <dbReference type="PROSITE" id="PS51278"/>
    </source>
</evidence>
<proteinExistence type="inferred from homology"/>
<dbReference type="PANTHER" id="PTHR11938">
    <property type="entry name" value="FAD NADPH DEHYDROGENASE/OXIDOREDUCTASE"/>
    <property type="match status" value="1"/>
</dbReference>
<dbReference type="Gene3D" id="2.160.20.60">
    <property type="entry name" value="Glutamate synthase, alpha subunit, C-terminal domain"/>
    <property type="match status" value="1"/>
</dbReference>
<dbReference type="EMBL" id="MWPH01000002">
    <property type="protein sequence ID" value="OVE84713.1"/>
    <property type="molecule type" value="Genomic_DNA"/>
</dbReference>
<organism evidence="19 20">
    <name type="scientific">Natronolimnobius baerhuensis</name>
    <dbReference type="NCBI Taxonomy" id="253108"/>
    <lineage>
        <taxon>Archaea</taxon>
        <taxon>Methanobacteriati</taxon>
        <taxon>Methanobacteriota</taxon>
        <taxon>Stenosarchaea group</taxon>
        <taxon>Halobacteria</taxon>
        <taxon>Halobacteriales</taxon>
        <taxon>Natrialbaceae</taxon>
        <taxon>Natronolimnobius</taxon>
    </lineage>
</organism>
<keyword evidence="7" id="KW-0288">FMN</keyword>
<dbReference type="OrthoDB" id="211693at2157"/>
<dbReference type="SUPFAM" id="SSF51395">
    <property type="entry name" value="FMN-linked oxidoreductases"/>
    <property type="match status" value="1"/>
</dbReference>
<feature type="region of interest" description="Disordered" evidence="17">
    <location>
        <begin position="1"/>
        <end position="29"/>
    </location>
</feature>
<evidence type="ECO:0000256" key="14">
    <source>
        <dbReference type="ARBA" id="ARBA00023164"/>
    </source>
</evidence>
<dbReference type="PANTHER" id="PTHR11938:SF133">
    <property type="entry name" value="GLUTAMATE SYNTHASE (NADH)"/>
    <property type="match status" value="1"/>
</dbReference>
<evidence type="ECO:0000256" key="2">
    <source>
        <dbReference type="ARBA" id="ARBA00001927"/>
    </source>
</evidence>
<dbReference type="InterPro" id="IPR017932">
    <property type="entry name" value="GATase_2_dom"/>
</dbReference>
<dbReference type="GO" id="GO:0046872">
    <property type="term" value="F:metal ion binding"/>
    <property type="evidence" value="ECO:0007669"/>
    <property type="project" value="UniProtKB-KW"/>
</dbReference>
<comment type="caution">
    <text evidence="19">The sequence shown here is derived from an EMBL/GenBank/DDBJ whole genome shotgun (WGS) entry which is preliminary data.</text>
</comment>
<keyword evidence="20" id="KW-1185">Reference proteome</keyword>
<gene>
    <name evidence="19" type="ORF">B2G88_10025</name>
</gene>
<dbReference type="FunFam" id="3.60.20.10:FF:000001">
    <property type="entry name" value="Glutamate synthase, large subunit"/>
    <property type="match status" value="1"/>
</dbReference>
<feature type="domain" description="Glutamine amidotransferase type-2" evidence="18">
    <location>
        <begin position="26"/>
        <end position="421"/>
    </location>
</feature>
<accession>A0A202E8W4</accession>
<keyword evidence="15" id="KW-0003">3Fe-4S</keyword>
<dbReference type="CDD" id="cd00713">
    <property type="entry name" value="GltS"/>
    <property type="match status" value="1"/>
</dbReference>
<evidence type="ECO:0000256" key="11">
    <source>
        <dbReference type="ARBA" id="ARBA00023002"/>
    </source>
</evidence>
<dbReference type="RefSeq" id="WP_087714689.1">
    <property type="nucleotide sequence ID" value="NZ_MWPH01000002.1"/>
</dbReference>
<dbReference type="InterPro" id="IPR002932">
    <property type="entry name" value="Glu_synthdom"/>
</dbReference>
<feature type="region of interest" description="Disordered" evidence="17">
    <location>
        <begin position="1492"/>
        <end position="1521"/>
    </location>
</feature>
<evidence type="ECO:0000256" key="3">
    <source>
        <dbReference type="ARBA" id="ARBA00001974"/>
    </source>
</evidence>
<dbReference type="CDD" id="cd00982">
    <property type="entry name" value="gltB_C"/>
    <property type="match status" value="1"/>
</dbReference>
<protein>
    <submittedName>
        <fullName evidence="19">Glutamate synthase large subunit</fullName>
    </submittedName>
</protein>
<keyword evidence="13" id="KW-0411">Iron-sulfur</keyword>
<reference evidence="19 20" key="1">
    <citation type="submission" date="2017-02" db="EMBL/GenBank/DDBJ databases">
        <title>Natronthermophilus aegyptiacus gen. nov.,sp. nov., an aerobic, extremely halophilic alkalithermophilic archaeon isolated from the athalassohaline Wadi An Natrun, Egypt.</title>
        <authorList>
            <person name="Zhao B."/>
        </authorList>
    </citation>
    <scope>NUCLEOTIDE SEQUENCE [LARGE SCALE GENOMIC DNA]</scope>
    <source>
        <strain evidence="19 20">CGMCC 1.3597</strain>
    </source>
</reference>
<evidence type="ECO:0000256" key="1">
    <source>
        <dbReference type="ARBA" id="ARBA00001917"/>
    </source>
</evidence>